<dbReference type="EMBL" id="VSRR010000188">
    <property type="protein sequence ID" value="MPC11935.1"/>
    <property type="molecule type" value="Genomic_DNA"/>
</dbReference>
<accession>A0A5B7CRT5</accession>
<protein>
    <submittedName>
        <fullName evidence="1">Uncharacterized protein</fullName>
    </submittedName>
</protein>
<name>A0A5B7CRT5_PORTR</name>
<sequence>MARVVAGCWSLVDGSQTKIVWGDATVACRGHDQRSAFNFHMSRRCGDSRPASVGQRSTFDLHVSQWCDGRSASASENEREGSDELLACVRIQGGGGDVPCRCLRGYASPGVLYCHQGGKDRLPFIIAVLPSIERRQTNALFYC</sequence>
<evidence type="ECO:0000313" key="1">
    <source>
        <dbReference type="EMBL" id="MPC11935.1"/>
    </source>
</evidence>
<gene>
    <name evidence="1" type="ORF">E2C01_004611</name>
</gene>
<dbReference type="Proteomes" id="UP000324222">
    <property type="component" value="Unassembled WGS sequence"/>
</dbReference>
<comment type="caution">
    <text evidence="1">The sequence shown here is derived from an EMBL/GenBank/DDBJ whole genome shotgun (WGS) entry which is preliminary data.</text>
</comment>
<evidence type="ECO:0000313" key="2">
    <source>
        <dbReference type="Proteomes" id="UP000324222"/>
    </source>
</evidence>
<proteinExistence type="predicted"/>
<dbReference type="AlphaFoldDB" id="A0A5B7CRT5"/>
<organism evidence="1 2">
    <name type="scientific">Portunus trituberculatus</name>
    <name type="common">Swimming crab</name>
    <name type="synonym">Neptunus trituberculatus</name>
    <dbReference type="NCBI Taxonomy" id="210409"/>
    <lineage>
        <taxon>Eukaryota</taxon>
        <taxon>Metazoa</taxon>
        <taxon>Ecdysozoa</taxon>
        <taxon>Arthropoda</taxon>
        <taxon>Crustacea</taxon>
        <taxon>Multicrustacea</taxon>
        <taxon>Malacostraca</taxon>
        <taxon>Eumalacostraca</taxon>
        <taxon>Eucarida</taxon>
        <taxon>Decapoda</taxon>
        <taxon>Pleocyemata</taxon>
        <taxon>Brachyura</taxon>
        <taxon>Eubrachyura</taxon>
        <taxon>Portunoidea</taxon>
        <taxon>Portunidae</taxon>
        <taxon>Portuninae</taxon>
        <taxon>Portunus</taxon>
    </lineage>
</organism>
<reference evidence="1 2" key="1">
    <citation type="submission" date="2019-05" db="EMBL/GenBank/DDBJ databases">
        <title>Another draft genome of Portunus trituberculatus and its Hox gene families provides insights of decapod evolution.</title>
        <authorList>
            <person name="Jeong J.-H."/>
            <person name="Song I."/>
            <person name="Kim S."/>
            <person name="Choi T."/>
            <person name="Kim D."/>
            <person name="Ryu S."/>
            <person name="Kim W."/>
        </authorList>
    </citation>
    <scope>NUCLEOTIDE SEQUENCE [LARGE SCALE GENOMIC DNA]</scope>
    <source>
        <tissue evidence="1">Muscle</tissue>
    </source>
</reference>
<keyword evidence="2" id="KW-1185">Reference proteome</keyword>